<feature type="compositionally biased region" description="Pro residues" evidence="1">
    <location>
        <begin position="86"/>
        <end position="97"/>
    </location>
</feature>
<dbReference type="AlphaFoldDB" id="A0A8X8XSV0"/>
<feature type="signal peptide" evidence="2">
    <location>
        <begin position="1"/>
        <end position="22"/>
    </location>
</feature>
<keyword evidence="4" id="KW-1185">Reference proteome</keyword>
<evidence type="ECO:0000256" key="2">
    <source>
        <dbReference type="SAM" id="SignalP"/>
    </source>
</evidence>
<feature type="compositionally biased region" description="Low complexity" evidence="1">
    <location>
        <begin position="98"/>
        <end position="112"/>
    </location>
</feature>
<feature type="compositionally biased region" description="Low complexity" evidence="1">
    <location>
        <begin position="47"/>
        <end position="68"/>
    </location>
</feature>
<dbReference type="PRINTS" id="PR01217">
    <property type="entry name" value="PRICHEXTENSN"/>
</dbReference>
<sequence length="252" mass="26345">MESRRATLLFAAFVVLLSLVSSAEYFDDQKNYYTPDPNTQPPPAVTTPPIHTTPPHVSTPPANCGTPPSHHHHTSPPSGGGGYYHSPPPTTPTPSTPTPTYGTPPTTPGITVPSPPFSFDPNSPPFTCNYWRNHPQLIWGLFGWLGTVGGAFGGGSGTGAGAGAGTGTGTPPIPGANMNLLEALSNTRTDGVGALYREGTAALLNSVAHTRFPYTANQVRDSFIRGLSSNRAAGAQAQLFKMANEGRMNPRA</sequence>
<name>A0A8X8XSV0_SALSN</name>
<reference evidence="3" key="1">
    <citation type="submission" date="2018-01" db="EMBL/GenBank/DDBJ databases">
        <authorList>
            <person name="Mao J.F."/>
        </authorList>
    </citation>
    <scope>NUCLEOTIDE SEQUENCE</scope>
    <source>
        <strain evidence="3">Huo1</strain>
        <tissue evidence="3">Leaf</tissue>
    </source>
</reference>
<feature type="region of interest" description="Disordered" evidence="1">
    <location>
        <begin position="31"/>
        <end position="115"/>
    </location>
</feature>
<dbReference type="PANTHER" id="PTHR33210">
    <property type="entry name" value="PROTODERMAL FACTOR 1"/>
    <property type="match status" value="1"/>
</dbReference>
<dbReference type="PANTHER" id="PTHR33210:SF18">
    <property type="entry name" value="PROTODERMAL FACTOR 1"/>
    <property type="match status" value="1"/>
</dbReference>
<protein>
    <recommendedName>
        <fullName evidence="5">Protodermal factor 1</fullName>
    </recommendedName>
</protein>
<organism evidence="3">
    <name type="scientific">Salvia splendens</name>
    <name type="common">Scarlet sage</name>
    <dbReference type="NCBI Taxonomy" id="180675"/>
    <lineage>
        <taxon>Eukaryota</taxon>
        <taxon>Viridiplantae</taxon>
        <taxon>Streptophyta</taxon>
        <taxon>Embryophyta</taxon>
        <taxon>Tracheophyta</taxon>
        <taxon>Spermatophyta</taxon>
        <taxon>Magnoliopsida</taxon>
        <taxon>eudicotyledons</taxon>
        <taxon>Gunneridae</taxon>
        <taxon>Pentapetalae</taxon>
        <taxon>asterids</taxon>
        <taxon>lamiids</taxon>
        <taxon>Lamiales</taxon>
        <taxon>Lamiaceae</taxon>
        <taxon>Nepetoideae</taxon>
        <taxon>Mentheae</taxon>
        <taxon>Salviinae</taxon>
        <taxon>Salvia</taxon>
        <taxon>Salvia subgen. Calosphace</taxon>
        <taxon>core Calosphace</taxon>
    </lineage>
</organism>
<comment type="caution">
    <text evidence="3">The sequence shown here is derived from an EMBL/GenBank/DDBJ whole genome shotgun (WGS) entry which is preliminary data.</text>
</comment>
<dbReference type="EMBL" id="PNBA02000007">
    <property type="protein sequence ID" value="KAG6419423.1"/>
    <property type="molecule type" value="Genomic_DNA"/>
</dbReference>
<evidence type="ECO:0000313" key="4">
    <source>
        <dbReference type="Proteomes" id="UP000298416"/>
    </source>
</evidence>
<keyword evidence="2" id="KW-0732">Signal</keyword>
<gene>
    <name evidence="3" type="ORF">SASPL_121645</name>
</gene>
<evidence type="ECO:0000313" key="3">
    <source>
        <dbReference type="EMBL" id="KAG6419423.1"/>
    </source>
</evidence>
<evidence type="ECO:0000256" key="1">
    <source>
        <dbReference type="SAM" id="MobiDB-lite"/>
    </source>
</evidence>
<dbReference type="InterPro" id="IPR039923">
    <property type="entry name" value="Protodermal_1"/>
</dbReference>
<proteinExistence type="predicted"/>
<accession>A0A8X8XSV0</accession>
<dbReference type="Proteomes" id="UP000298416">
    <property type="component" value="Unassembled WGS sequence"/>
</dbReference>
<dbReference type="OrthoDB" id="696797at2759"/>
<reference evidence="3" key="2">
    <citation type="submission" date="2020-08" db="EMBL/GenBank/DDBJ databases">
        <title>Plant Genome Project.</title>
        <authorList>
            <person name="Zhang R.-G."/>
        </authorList>
    </citation>
    <scope>NUCLEOTIDE SEQUENCE</scope>
    <source>
        <strain evidence="3">Huo1</strain>
        <tissue evidence="3">Leaf</tissue>
    </source>
</reference>
<evidence type="ECO:0008006" key="5">
    <source>
        <dbReference type="Google" id="ProtNLM"/>
    </source>
</evidence>
<feature type="chain" id="PRO_5036460111" description="Protodermal factor 1" evidence="2">
    <location>
        <begin position="23"/>
        <end position="252"/>
    </location>
</feature>